<name>A0A074Y4U6_AURSE</name>
<evidence type="ECO:0000313" key="5">
    <source>
        <dbReference type="EMBL" id="KEQ92730.1"/>
    </source>
</evidence>
<dbReference type="InterPro" id="IPR050403">
    <property type="entry name" value="Myosin_RLC"/>
</dbReference>
<dbReference type="Gene3D" id="1.10.238.10">
    <property type="entry name" value="EF-hand"/>
    <property type="match status" value="1"/>
</dbReference>
<feature type="compositionally biased region" description="Low complexity" evidence="3">
    <location>
        <begin position="42"/>
        <end position="55"/>
    </location>
</feature>
<dbReference type="STRING" id="1043005.A0A074Y4U6"/>
<evidence type="ECO:0000313" key="6">
    <source>
        <dbReference type="Proteomes" id="UP000030641"/>
    </source>
</evidence>
<dbReference type="AlphaFoldDB" id="A0A074Y4U6"/>
<protein>
    <recommendedName>
        <fullName evidence="4">EF-hand domain-containing protein</fullName>
    </recommendedName>
</protein>
<dbReference type="SUPFAM" id="SSF47473">
    <property type="entry name" value="EF-hand"/>
    <property type="match status" value="1"/>
</dbReference>
<dbReference type="PANTHER" id="PTHR23049">
    <property type="entry name" value="MYOSIN REGULATORY LIGHT CHAIN 2"/>
    <property type="match status" value="1"/>
</dbReference>
<dbReference type="PROSITE" id="PS50222">
    <property type="entry name" value="EF_HAND_2"/>
    <property type="match status" value="1"/>
</dbReference>
<dbReference type="Pfam" id="PF13405">
    <property type="entry name" value="EF-hand_6"/>
    <property type="match status" value="1"/>
</dbReference>
<evidence type="ECO:0000256" key="3">
    <source>
        <dbReference type="SAM" id="MobiDB-lite"/>
    </source>
</evidence>
<evidence type="ECO:0000256" key="2">
    <source>
        <dbReference type="ARBA" id="ARBA00022837"/>
    </source>
</evidence>
<feature type="compositionally biased region" description="Low complexity" evidence="3">
    <location>
        <begin position="87"/>
        <end position="105"/>
    </location>
</feature>
<dbReference type="GeneID" id="25364555"/>
<dbReference type="InParanoid" id="A0A074Y4U6"/>
<feature type="compositionally biased region" description="Polar residues" evidence="3">
    <location>
        <begin position="193"/>
        <end position="204"/>
    </location>
</feature>
<keyword evidence="1" id="KW-0677">Repeat</keyword>
<organism evidence="5 6">
    <name type="scientific">Aureobasidium subglaciale (strain EXF-2481)</name>
    <name type="common">Aureobasidium pullulans var. subglaciale</name>
    <dbReference type="NCBI Taxonomy" id="1043005"/>
    <lineage>
        <taxon>Eukaryota</taxon>
        <taxon>Fungi</taxon>
        <taxon>Dikarya</taxon>
        <taxon>Ascomycota</taxon>
        <taxon>Pezizomycotina</taxon>
        <taxon>Dothideomycetes</taxon>
        <taxon>Dothideomycetidae</taxon>
        <taxon>Dothideales</taxon>
        <taxon>Saccotheciaceae</taxon>
        <taxon>Aureobasidium</taxon>
    </lineage>
</organism>
<dbReference type="InterPro" id="IPR002048">
    <property type="entry name" value="EF_hand_dom"/>
</dbReference>
<dbReference type="GO" id="GO:0005509">
    <property type="term" value="F:calcium ion binding"/>
    <property type="evidence" value="ECO:0007669"/>
    <property type="project" value="InterPro"/>
</dbReference>
<reference evidence="5 6" key="1">
    <citation type="journal article" date="2014" name="BMC Genomics">
        <title>Genome sequencing of four Aureobasidium pullulans varieties: biotechnological potential, stress tolerance, and description of new species.</title>
        <authorList>
            <person name="Gostin Ar C."/>
            <person name="Ohm R.A."/>
            <person name="Kogej T."/>
            <person name="Sonjak S."/>
            <person name="Turk M."/>
            <person name="Zajc J."/>
            <person name="Zalar P."/>
            <person name="Grube M."/>
            <person name="Sun H."/>
            <person name="Han J."/>
            <person name="Sharma A."/>
            <person name="Chiniquy J."/>
            <person name="Ngan C.Y."/>
            <person name="Lipzen A."/>
            <person name="Barry K."/>
            <person name="Grigoriev I.V."/>
            <person name="Gunde-Cimerman N."/>
        </authorList>
    </citation>
    <scope>NUCLEOTIDE SEQUENCE [LARGE SCALE GENOMIC DNA]</scope>
    <source>
        <strain evidence="5 6">EXF-2481</strain>
    </source>
</reference>
<gene>
    <name evidence="5" type="ORF">AUEXF2481DRAFT_31971</name>
</gene>
<evidence type="ECO:0000256" key="1">
    <source>
        <dbReference type="ARBA" id="ARBA00022737"/>
    </source>
</evidence>
<dbReference type="InterPro" id="IPR018247">
    <property type="entry name" value="EF_Hand_1_Ca_BS"/>
</dbReference>
<proteinExistence type="predicted"/>
<feature type="domain" description="EF-hand" evidence="4">
    <location>
        <begin position="323"/>
        <end position="358"/>
    </location>
</feature>
<keyword evidence="2" id="KW-0106">Calcium</keyword>
<feature type="compositionally biased region" description="Polar residues" evidence="3">
    <location>
        <begin position="1"/>
        <end position="10"/>
    </location>
</feature>
<feature type="compositionally biased region" description="Low complexity" evidence="3">
    <location>
        <begin position="11"/>
        <end position="20"/>
    </location>
</feature>
<evidence type="ECO:0000259" key="4">
    <source>
        <dbReference type="PROSITE" id="PS50222"/>
    </source>
</evidence>
<dbReference type="OrthoDB" id="429467at2759"/>
<dbReference type="Proteomes" id="UP000030641">
    <property type="component" value="Unassembled WGS sequence"/>
</dbReference>
<accession>A0A074Y4U6</accession>
<feature type="region of interest" description="Disordered" evidence="3">
    <location>
        <begin position="1"/>
        <end position="235"/>
    </location>
</feature>
<feature type="compositionally biased region" description="Pro residues" evidence="3">
    <location>
        <begin position="151"/>
        <end position="160"/>
    </location>
</feature>
<sequence>MASPTKLSFNSPRSPRASPFRRPDSDGLLRSPSTVRDRSESPTKPLSPSLSPEKSNPFVRRPSQLTTGDRPRSPFARPTSRLSIAESSSRPTSSGSLRPTSSGSLAPPIAFSRHASQTSVDLEQSAPPSPSPTARFAESPMPGDGAVPTSPRVPPSPSPLAIPSSPAVAPSSPMGPRSPALSPVTTRPMRPTAQRTVTSSTQATIRAPVFGRPTSRDSSTSAAPRPSFTAPSRPNFAAPVQMATGQYSHLPQSLLRSMRESFEVLDNSNTGAITSASVADMLQQMGMDSSPKAVAAFFPPNTPSTITLGRFLDLLSAPLTELSEPSELAAAFAAFDVDDSGQIDKHELRDALLSTAPEPGSEHLRLSEHEVDAIMSQFSARRAFGAKGVFGKELGGGDRKRGEVFRYRDFISNISGSGGGESAEQIAA</sequence>
<dbReference type="HOGENOM" id="CLU_054966_1_0_1"/>
<dbReference type="RefSeq" id="XP_013341140.1">
    <property type="nucleotide sequence ID" value="XM_013485686.1"/>
</dbReference>
<dbReference type="PROSITE" id="PS00018">
    <property type="entry name" value="EF_HAND_1"/>
    <property type="match status" value="1"/>
</dbReference>
<dbReference type="InterPro" id="IPR011992">
    <property type="entry name" value="EF-hand-dom_pair"/>
</dbReference>
<feature type="compositionally biased region" description="Low complexity" evidence="3">
    <location>
        <begin position="161"/>
        <end position="172"/>
    </location>
</feature>
<dbReference type="OMA" id="PPLLHSM"/>
<keyword evidence="6" id="KW-1185">Reference proteome</keyword>
<dbReference type="SMART" id="SM00054">
    <property type="entry name" value="EFh"/>
    <property type="match status" value="2"/>
</dbReference>
<dbReference type="EMBL" id="KL584769">
    <property type="protein sequence ID" value="KEQ92730.1"/>
    <property type="molecule type" value="Genomic_DNA"/>
</dbReference>